<dbReference type="InterPro" id="IPR013083">
    <property type="entry name" value="Znf_RING/FYVE/PHD"/>
</dbReference>
<keyword evidence="2 4" id="KW-0863">Zinc-finger</keyword>
<dbReference type="EMBL" id="JARQZJ010000064">
    <property type="protein sequence ID" value="KAK9880321.1"/>
    <property type="molecule type" value="Genomic_DNA"/>
</dbReference>
<protein>
    <recommendedName>
        <fullName evidence="6">SIAH-type domain-containing protein</fullName>
    </recommendedName>
</protein>
<dbReference type="GO" id="GO:0061630">
    <property type="term" value="F:ubiquitin protein ligase activity"/>
    <property type="evidence" value="ECO:0007669"/>
    <property type="project" value="TreeGrafter"/>
</dbReference>
<dbReference type="GO" id="GO:0031624">
    <property type="term" value="F:ubiquitin conjugating enzyme binding"/>
    <property type="evidence" value="ECO:0007669"/>
    <property type="project" value="TreeGrafter"/>
</dbReference>
<dbReference type="SUPFAM" id="SSF49599">
    <property type="entry name" value="TRAF domain-like"/>
    <property type="match status" value="1"/>
</dbReference>
<keyword evidence="8" id="KW-1185">Reference proteome</keyword>
<sequence length="468" mass="54200">MTVQNVFTCPTVRSLQCSWEGASEDILEHFIMEHEDLLLHSSEVDIDLTITSENRLLFLDGEIYLIQLIIDGNSLNIGLRYLGPKRLANNISYDIILRVEEQLYFHNYFENNSSLFKILNGFWTVDLNMLKLIHDNLNIIQCNFSISKNFTETDVDDNEYASPATSDNNQGDNNQIPYDNNNDDSSDSGTVIDDGEIDDILNEDVQLRQEQSDALDNMSVLNFSLLENSRYSRRYSSFVGIPQGLFDEKETANLTCSNCYKDMLPPIYICVNNHNICADHKDESCKICNGDITENRNKDLEDYSRKCLHLCQYHIEGCLESFMYNEIRNHEMKCMYCIYKCINNCVFKGKFSEFHSHFRVNHPSYKIVYSTPVNFPRNSEFVVFNNKLGIFHCSSSINKNSVTWIVISLGPSDRNFLCEITFKETKARNISILRKQKEQYSVAHTKEDLKKMRVKDKNAVLTISSYFQ</sequence>
<feature type="compositionally biased region" description="Polar residues" evidence="5">
    <location>
        <begin position="163"/>
        <end position="178"/>
    </location>
</feature>
<dbReference type="AlphaFoldDB" id="A0AAW1UKP7"/>
<gene>
    <name evidence="7" type="ORF">WA026_010201</name>
</gene>
<evidence type="ECO:0000256" key="1">
    <source>
        <dbReference type="ARBA" id="ARBA00022723"/>
    </source>
</evidence>
<dbReference type="InterPro" id="IPR004162">
    <property type="entry name" value="SINA-like_animal"/>
</dbReference>
<dbReference type="PROSITE" id="PS51081">
    <property type="entry name" value="ZF_SIAH"/>
    <property type="match status" value="1"/>
</dbReference>
<evidence type="ECO:0000259" key="6">
    <source>
        <dbReference type="PROSITE" id="PS51081"/>
    </source>
</evidence>
<comment type="caution">
    <text evidence="7">The sequence shown here is derived from an EMBL/GenBank/DDBJ whole genome shotgun (WGS) entry which is preliminary data.</text>
</comment>
<feature type="domain" description="SIAH-type" evidence="6">
    <location>
        <begin position="306"/>
        <end position="363"/>
    </location>
</feature>
<feature type="region of interest" description="Disordered" evidence="5">
    <location>
        <begin position="157"/>
        <end position="193"/>
    </location>
</feature>
<proteinExistence type="predicted"/>
<name>A0AAW1UKP7_9CUCU</name>
<dbReference type="Proteomes" id="UP001431783">
    <property type="component" value="Unassembled WGS sequence"/>
</dbReference>
<dbReference type="Gene3D" id="3.30.40.10">
    <property type="entry name" value="Zinc/RING finger domain, C3HC4 (zinc finger)"/>
    <property type="match status" value="1"/>
</dbReference>
<dbReference type="GO" id="GO:0008270">
    <property type="term" value="F:zinc ion binding"/>
    <property type="evidence" value="ECO:0007669"/>
    <property type="project" value="UniProtKB-KW"/>
</dbReference>
<evidence type="ECO:0000256" key="2">
    <source>
        <dbReference type="ARBA" id="ARBA00022771"/>
    </source>
</evidence>
<accession>A0AAW1UKP7</accession>
<evidence type="ECO:0000256" key="4">
    <source>
        <dbReference type="PROSITE-ProRule" id="PRU00455"/>
    </source>
</evidence>
<evidence type="ECO:0000313" key="7">
    <source>
        <dbReference type="EMBL" id="KAK9880321.1"/>
    </source>
</evidence>
<keyword evidence="1" id="KW-0479">Metal-binding</keyword>
<dbReference type="GO" id="GO:0043161">
    <property type="term" value="P:proteasome-mediated ubiquitin-dependent protein catabolic process"/>
    <property type="evidence" value="ECO:0007669"/>
    <property type="project" value="TreeGrafter"/>
</dbReference>
<evidence type="ECO:0000313" key="8">
    <source>
        <dbReference type="Proteomes" id="UP001431783"/>
    </source>
</evidence>
<dbReference type="InterPro" id="IPR013010">
    <property type="entry name" value="Znf_SIAH"/>
</dbReference>
<evidence type="ECO:0000256" key="3">
    <source>
        <dbReference type="ARBA" id="ARBA00022833"/>
    </source>
</evidence>
<dbReference type="PANTHER" id="PTHR45877">
    <property type="entry name" value="E3 UBIQUITIN-PROTEIN LIGASE SIAH2"/>
    <property type="match status" value="1"/>
</dbReference>
<dbReference type="PANTHER" id="PTHR45877:SF2">
    <property type="entry name" value="E3 UBIQUITIN-PROTEIN LIGASE SINA-RELATED"/>
    <property type="match status" value="1"/>
</dbReference>
<keyword evidence="3" id="KW-0862">Zinc</keyword>
<evidence type="ECO:0000256" key="5">
    <source>
        <dbReference type="SAM" id="MobiDB-lite"/>
    </source>
</evidence>
<dbReference type="GO" id="GO:0005737">
    <property type="term" value="C:cytoplasm"/>
    <property type="evidence" value="ECO:0007669"/>
    <property type="project" value="TreeGrafter"/>
</dbReference>
<reference evidence="7 8" key="1">
    <citation type="submission" date="2023-03" db="EMBL/GenBank/DDBJ databases">
        <title>Genome insight into feeding habits of ladybird beetles.</title>
        <authorList>
            <person name="Li H.-S."/>
            <person name="Huang Y.-H."/>
            <person name="Pang H."/>
        </authorList>
    </citation>
    <scope>NUCLEOTIDE SEQUENCE [LARGE SCALE GENOMIC DNA]</scope>
    <source>
        <strain evidence="7">SYSU_2023b</strain>
        <tissue evidence="7">Whole body</tissue>
    </source>
</reference>
<organism evidence="7 8">
    <name type="scientific">Henosepilachna vigintioctopunctata</name>
    <dbReference type="NCBI Taxonomy" id="420089"/>
    <lineage>
        <taxon>Eukaryota</taxon>
        <taxon>Metazoa</taxon>
        <taxon>Ecdysozoa</taxon>
        <taxon>Arthropoda</taxon>
        <taxon>Hexapoda</taxon>
        <taxon>Insecta</taxon>
        <taxon>Pterygota</taxon>
        <taxon>Neoptera</taxon>
        <taxon>Endopterygota</taxon>
        <taxon>Coleoptera</taxon>
        <taxon>Polyphaga</taxon>
        <taxon>Cucujiformia</taxon>
        <taxon>Coccinelloidea</taxon>
        <taxon>Coccinellidae</taxon>
        <taxon>Epilachninae</taxon>
        <taxon>Epilachnini</taxon>
        <taxon>Henosepilachna</taxon>
    </lineage>
</organism>